<dbReference type="EMBL" id="MPZM01000008">
    <property type="protein sequence ID" value="PPL17239.1"/>
    <property type="molecule type" value="Genomic_DNA"/>
</dbReference>
<evidence type="ECO:0000313" key="1">
    <source>
        <dbReference type="EMBL" id="PPL17239.1"/>
    </source>
</evidence>
<name>A0A2P5TNV1_9GAMM</name>
<organism evidence="1 2">
    <name type="scientific">Oceanisphaera arctica</name>
    <dbReference type="NCBI Taxonomy" id="641510"/>
    <lineage>
        <taxon>Bacteria</taxon>
        <taxon>Pseudomonadati</taxon>
        <taxon>Pseudomonadota</taxon>
        <taxon>Gammaproteobacteria</taxon>
        <taxon>Aeromonadales</taxon>
        <taxon>Aeromonadaceae</taxon>
        <taxon>Oceanisphaera</taxon>
    </lineage>
</organism>
<keyword evidence="2" id="KW-1185">Reference proteome</keyword>
<protein>
    <submittedName>
        <fullName evidence="1">Uncharacterized protein</fullName>
    </submittedName>
</protein>
<dbReference type="AlphaFoldDB" id="A0A2P5TNV1"/>
<evidence type="ECO:0000313" key="2">
    <source>
        <dbReference type="Proteomes" id="UP000242231"/>
    </source>
</evidence>
<reference evidence="2" key="1">
    <citation type="submission" date="2016-11" db="EMBL/GenBank/DDBJ databases">
        <authorList>
            <person name="Sisinthy S."/>
            <person name="Ara S."/>
            <person name="Gundlapally S.R."/>
        </authorList>
    </citation>
    <scope>NUCLEOTIDE SEQUENCE [LARGE SCALE GENOMIC DNA]</scope>
    <source>
        <strain evidence="2">V1-41</strain>
    </source>
</reference>
<dbReference type="Proteomes" id="UP000242231">
    <property type="component" value="Unassembled WGS sequence"/>
</dbReference>
<gene>
    <name evidence="1" type="ORF">UN63_05530</name>
</gene>
<comment type="caution">
    <text evidence="1">The sequence shown here is derived from an EMBL/GenBank/DDBJ whole genome shotgun (WGS) entry which is preliminary data.</text>
</comment>
<accession>A0A2P5TNV1</accession>
<proteinExistence type="predicted"/>
<sequence>MTGPTNAPAMLAFPPSLAVRCHVLSVTWMCLKRVGGAGPLFGMKTDRLFNVIGINRLMRALPMMKLF</sequence>